<dbReference type="EMBL" id="LDAU01000040">
    <property type="protein sequence ID" value="KRX10085.1"/>
    <property type="molecule type" value="Genomic_DNA"/>
</dbReference>
<sequence>MNNYQTPEVMAIFGLKQEESKFIRNAKQKSTALISVNSLTGGQYLQDVQSLEQDQFLNNMEKVQSLLKKPISQLKKELEEEKKENEKIEQQKIKEALERQKKSDRFNRVQPPIGYKLLTDKDSLWSI</sequence>
<comment type="caution">
    <text evidence="2">The sequence shown here is derived from an EMBL/GenBank/DDBJ whole genome shotgun (WGS) entry which is preliminary data.</text>
</comment>
<organism evidence="2 3">
    <name type="scientific">Pseudocohnilembus persalinus</name>
    <name type="common">Ciliate</name>
    <dbReference type="NCBI Taxonomy" id="266149"/>
    <lineage>
        <taxon>Eukaryota</taxon>
        <taxon>Sar</taxon>
        <taxon>Alveolata</taxon>
        <taxon>Ciliophora</taxon>
        <taxon>Intramacronucleata</taxon>
        <taxon>Oligohymenophorea</taxon>
        <taxon>Scuticociliatia</taxon>
        <taxon>Philasterida</taxon>
        <taxon>Pseudocohnilembidae</taxon>
        <taxon>Pseudocohnilembus</taxon>
    </lineage>
</organism>
<keyword evidence="1" id="KW-0175">Coiled coil</keyword>
<keyword evidence="3" id="KW-1185">Reference proteome</keyword>
<protein>
    <submittedName>
        <fullName evidence="2">Uncharacterized protein</fullName>
    </submittedName>
</protein>
<gene>
    <name evidence="2" type="ORF">PPERSA_08488</name>
</gene>
<proteinExistence type="predicted"/>
<evidence type="ECO:0000313" key="2">
    <source>
        <dbReference type="EMBL" id="KRX10085.1"/>
    </source>
</evidence>
<dbReference type="InParanoid" id="A0A0V0R792"/>
<evidence type="ECO:0000256" key="1">
    <source>
        <dbReference type="SAM" id="Coils"/>
    </source>
</evidence>
<dbReference type="AlphaFoldDB" id="A0A0V0R792"/>
<name>A0A0V0R792_PSEPJ</name>
<accession>A0A0V0R792</accession>
<dbReference type="Proteomes" id="UP000054937">
    <property type="component" value="Unassembled WGS sequence"/>
</dbReference>
<evidence type="ECO:0000313" key="3">
    <source>
        <dbReference type="Proteomes" id="UP000054937"/>
    </source>
</evidence>
<reference evidence="2 3" key="1">
    <citation type="journal article" date="2015" name="Sci. Rep.">
        <title>Genome of the facultative scuticociliatosis pathogen Pseudocohnilembus persalinus provides insight into its virulence through horizontal gene transfer.</title>
        <authorList>
            <person name="Xiong J."/>
            <person name="Wang G."/>
            <person name="Cheng J."/>
            <person name="Tian M."/>
            <person name="Pan X."/>
            <person name="Warren A."/>
            <person name="Jiang C."/>
            <person name="Yuan D."/>
            <person name="Miao W."/>
        </authorList>
    </citation>
    <scope>NUCLEOTIDE SEQUENCE [LARGE SCALE GENOMIC DNA]</scope>
    <source>
        <strain evidence="2">36N120E</strain>
    </source>
</reference>
<feature type="coiled-coil region" evidence="1">
    <location>
        <begin position="71"/>
        <end position="103"/>
    </location>
</feature>